<proteinExistence type="predicted"/>
<feature type="region of interest" description="Disordered" evidence="1">
    <location>
        <begin position="62"/>
        <end position="91"/>
    </location>
</feature>
<dbReference type="EMBL" id="CALNXK010000058">
    <property type="protein sequence ID" value="CAH3136736.1"/>
    <property type="molecule type" value="Genomic_DNA"/>
</dbReference>
<comment type="caution">
    <text evidence="2">The sequence shown here is derived from an EMBL/GenBank/DDBJ whole genome shotgun (WGS) entry which is preliminary data.</text>
</comment>
<evidence type="ECO:0000256" key="1">
    <source>
        <dbReference type="SAM" id="MobiDB-lite"/>
    </source>
</evidence>
<keyword evidence="3" id="KW-1185">Reference proteome</keyword>
<dbReference type="Proteomes" id="UP001159405">
    <property type="component" value="Unassembled WGS sequence"/>
</dbReference>
<accession>A0ABN8P856</accession>
<evidence type="ECO:0000313" key="3">
    <source>
        <dbReference type="Proteomes" id="UP001159405"/>
    </source>
</evidence>
<reference evidence="2 3" key="1">
    <citation type="submission" date="2022-05" db="EMBL/GenBank/DDBJ databases">
        <authorList>
            <consortium name="Genoscope - CEA"/>
            <person name="William W."/>
        </authorList>
    </citation>
    <scope>NUCLEOTIDE SEQUENCE [LARGE SCALE GENOMIC DNA]</scope>
</reference>
<protein>
    <submittedName>
        <fullName evidence="2">Uncharacterized protein</fullName>
    </submittedName>
</protein>
<organism evidence="2 3">
    <name type="scientific">Porites lobata</name>
    <dbReference type="NCBI Taxonomy" id="104759"/>
    <lineage>
        <taxon>Eukaryota</taxon>
        <taxon>Metazoa</taxon>
        <taxon>Cnidaria</taxon>
        <taxon>Anthozoa</taxon>
        <taxon>Hexacorallia</taxon>
        <taxon>Scleractinia</taxon>
        <taxon>Fungiina</taxon>
        <taxon>Poritidae</taxon>
        <taxon>Porites</taxon>
    </lineage>
</organism>
<evidence type="ECO:0000313" key="2">
    <source>
        <dbReference type="EMBL" id="CAH3136736.1"/>
    </source>
</evidence>
<sequence>MAKFCRLKSGVAFTFNDSKPLEKMLTKEVLAAILFLMLVQSGASFTSSSVSASPSVINSYSSTTPGSSSSASNSASPMGSSSQTYPPSTSTVTNTVTITVTNTVTSDVTSTVTHIVNQTSGMTISPTAAETWGVSPSSMLSVVWNKWKTEKDTDCKEKCCDTGGLAIKQVRDCTIHQPRCNFTECMYYGPVEREISCYTACSHCMPSKGYSMAGPELLLITAALLISIAAVRP</sequence>
<name>A0ABN8P856_9CNID</name>
<gene>
    <name evidence="2" type="ORF">PLOB_00038608</name>
</gene>